<evidence type="ECO:0000256" key="3">
    <source>
        <dbReference type="ARBA" id="ARBA00023163"/>
    </source>
</evidence>
<dbReference type="AlphaFoldDB" id="A0A3L6RLL2"/>
<name>A0A3L6RLL2_PANMI</name>
<dbReference type="PANTHER" id="PTHR31744:SF74">
    <property type="entry name" value="OS08G0433500 PROTEIN"/>
    <property type="match status" value="1"/>
</dbReference>
<dbReference type="Gene3D" id="2.170.150.80">
    <property type="entry name" value="NAC domain"/>
    <property type="match status" value="1"/>
</dbReference>
<comment type="caution">
    <text evidence="7">The sequence shown here is derived from an EMBL/GenBank/DDBJ whole genome shotgun (WGS) entry which is preliminary data.</text>
</comment>
<feature type="compositionally biased region" description="Low complexity" evidence="5">
    <location>
        <begin position="63"/>
        <end position="73"/>
    </location>
</feature>
<evidence type="ECO:0000256" key="4">
    <source>
        <dbReference type="ARBA" id="ARBA00023242"/>
    </source>
</evidence>
<dbReference type="GO" id="GO:0006355">
    <property type="term" value="P:regulation of DNA-templated transcription"/>
    <property type="evidence" value="ECO:0007669"/>
    <property type="project" value="InterPro"/>
</dbReference>
<reference evidence="8" key="1">
    <citation type="journal article" date="2019" name="Nat. Commun.">
        <title>The genome of broomcorn millet.</title>
        <authorList>
            <person name="Zou C."/>
            <person name="Miki D."/>
            <person name="Li D."/>
            <person name="Tang Q."/>
            <person name="Xiao L."/>
            <person name="Rajput S."/>
            <person name="Deng P."/>
            <person name="Jia W."/>
            <person name="Huang R."/>
            <person name="Zhang M."/>
            <person name="Sun Y."/>
            <person name="Hu J."/>
            <person name="Fu X."/>
            <person name="Schnable P.S."/>
            <person name="Li F."/>
            <person name="Zhang H."/>
            <person name="Feng B."/>
            <person name="Zhu X."/>
            <person name="Liu R."/>
            <person name="Schnable J.C."/>
            <person name="Zhu J.-K."/>
            <person name="Zhang H."/>
        </authorList>
    </citation>
    <scope>NUCLEOTIDE SEQUENCE [LARGE SCALE GENOMIC DNA]</scope>
</reference>
<evidence type="ECO:0000256" key="2">
    <source>
        <dbReference type="ARBA" id="ARBA00023125"/>
    </source>
</evidence>
<sequence>MSDPSQAPDPPAGDPPAPTTGRRIPADESPADNPHPPHPKPNHHPTIPTLSPLLCRGPPRVPPASARAPTTRPGATFQDLLLRDFYCNATPSSSSSGSLWLTPSPSSPSLSSFQVINIVNFNLTSPPVFLRAVSPQARVFRVRVASPNVAMFISLRGTLTLASSAVRLHGSFLEVSMAASALGKADEAFTAFLTPAPTEPPAVTLLPSNGSSAPPSCPPFADCSPFQDSPERKRSAYLLVLNGPDRHDLPPLLPLPSYPERCEGACDMIAPSGALEPNAVPALLSPLMPTTKPYLQAVLSPSAPPRPISSRLIFKPPPNACLRCLASDHHISSCELQEGYFFCTRGSKYLSGVRARRATRCGYWKSTGKDKAVHGRDGRLVGRRKTLVFNCGRAPRGQKTGWAMHEYAMAHSEWVICKVFMRKHPRGDERKVTPEEAVHDQDSAPGHLLPMEPDGCDGHEQEAAPPAVVTDSQHTISHSGAHVMEGNEKDHINNNKNTTKWSMRSC</sequence>
<evidence type="ECO:0000256" key="5">
    <source>
        <dbReference type="SAM" id="MobiDB-lite"/>
    </source>
</evidence>
<dbReference type="InterPro" id="IPR003441">
    <property type="entry name" value="NAC-dom"/>
</dbReference>
<evidence type="ECO:0000259" key="6">
    <source>
        <dbReference type="PROSITE" id="PS51005"/>
    </source>
</evidence>
<evidence type="ECO:0000313" key="7">
    <source>
        <dbReference type="EMBL" id="RLN05337.1"/>
    </source>
</evidence>
<feature type="region of interest" description="Disordered" evidence="5">
    <location>
        <begin position="487"/>
        <end position="506"/>
    </location>
</feature>
<dbReference type="Proteomes" id="UP000275267">
    <property type="component" value="Unassembled WGS sequence"/>
</dbReference>
<keyword evidence="2" id="KW-0238">DNA-binding</keyword>
<feature type="compositionally biased region" description="Pro residues" evidence="5">
    <location>
        <begin position="7"/>
        <end position="18"/>
    </location>
</feature>
<keyword evidence="3" id="KW-0804">Transcription</keyword>
<dbReference type="PANTHER" id="PTHR31744">
    <property type="entry name" value="PROTEIN CUP-SHAPED COTYLEDON 2-RELATED"/>
    <property type="match status" value="1"/>
</dbReference>
<dbReference type="STRING" id="4540.A0A3L6RLL2"/>
<organism evidence="7 8">
    <name type="scientific">Panicum miliaceum</name>
    <name type="common">Proso millet</name>
    <name type="synonym">Broomcorn millet</name>
    <dbReference type="NCBI Taxonomy" id="4540"/>
    <lineage>
        <taxon>Eukaryota</taxon>
        <taxon>Viridiplantae</taxon>
        <taxon>Streptophyta</taxon>
        <taxon>Embryophyta</taxon>
        <taxon>Tracheophyta</taxon>
        <taxon>Spermatophyta</taxon>
        <taxon>Magnoliopsida</taxon>
        <taxon>Liliopsida</taxon>
        <taxon>Poales</taxon>
        <taxon>Poaceae</taxon>
        <taxon>PACMAD clade</taxon>
        <taxon>Panicoideae</taxon>
        <taxon>Panicodae</taxon>
        <taxon>Paniceae</taxon>
        <taxon>Panicinae</taxon>
        <taxon>Panicum</taxon>
        <taxon>Panicum sect. Panicum</taxon>
    </lineage>
</organism>
<evidence type="ECO:0000313" key="8">
    <source>
        <dbReference type="Proteomes" id="UP000275267"/>
    </source>
</evidence>
<keyword evidence="8" id="KW-1185">Reference proteome</keyword>
<protein>
    <recommendedName>
        <fullName evidence="6">NAC domain-containing protein</fullName>
    </recommendedName>
</protein>
<feature type="region of interest" description="Disordered" evidence="5">
    <location>
        <begin position="427"/>
        <end position="447"/>
    </location>
</feature>
<feature type="compositionally biased region" description="Polar residues" evidence="5">
    <location>
        <begin position="494"/>
        <end position="506"/>
    </location>
</feature>
<dbReference type="PROSITE" id="PS51005">
    <property type="entry name" value="NAC"/>
    <property type="match status" value="1"/>
</dbReference>
<dbReference type="Pfam" id="PF02365">
    <property type="entry name" value="NAM"/>
    <property type="match status" value="1"/>
</dbReference>
<dbReference type="InterPro" id="IPR036093">
    <property type="entry name" value="NAC_dom_sf"/>
</dbReference>
<dbReference type="GO" id="GO:0003677">
    <property type="term" value="F:DNA binding"/>
    <property type="evidence" value="ECO:0007669"/>
    <property type="project" value="UniProtKB-KW"/>
</dbReference>
<keyword evidence="4" id="KW-0539">Nucleus</keyword>
<proteinExistence type="predicted"/>
<dbReference type="EMBL" id="PQIB02000008">
    <property type="protein sequence ID" value="RLN05337.1"/>
    <property type="molecule type" value="Genomic_DNA"/>
</dbReference>
<feature type="region of interest" description="Disordered" evidence="5">
    <location>
        <begin position="1"/>
        <end position="73"/>
    </location>
</feature>
<keyword evidence="1" id="KW-0805">Transcription regulation</keyword>
<gene>
    <name evidence="7" type="ORF">C2845_PM13G18000</name>
</gene>
<feature type="compositionally biased region" description="Basic and acidic residues" evidence="5">
    <location>
        <begin position="427"/>
        <end position="442"/>
    </location>
</feature>
<evidence type="ECO:0000256" key="1">
    <source>
        <dbReference type="ARBA" id="ARBA00023015"/>
    </source>
</evidence>
<accession>A0A3L6RLL2</accession>
<dbReference type="SUPFAM" id="SSF101941">
    <property type="entry name" value="NAC domain"/>
    <property type="match status" value="1"/>
</dbReference>
<feature type="domain" description="NAC" evidence="6">
    <location>
        <begin position="269"/>
        <end position="422"/>
    </location>
</feature>